<comment type="function">
    <text evidence="1 15">Converts 2,5-diamino-6-(ribosylamino)-4(3h)-pyrimidinone 5'-phosphate into 5-amino-6-(ribosylamino)-2,4(1h,3h)-pyrimidinedione 5'-phosphate.</text>
</comment>
<evidence type="ECO:0000256" key="12">
    <source>
        <dbReference type="ARBA" id="ARBA00023268"/>
    </source>
</evidence>
<feature type="binding site" evidence="17">
    <location>
        <position position="154"/>
    </location>
    <ligand>
        <name>NADP(+)</name>
        <dbReference type="ChEBI" id="CHEBI:58349"/>
    </ligand>
</feature>
<dbReference type="EC" id="3.5.4.26" evidence="15"/>
<dbReference type="FunFam" id="3.40.140.10:FF:000025">
    <property type="entry name" value="Riboflavin biosynthesis protein RibD"/>
    <property type="match status" value="1"/>
</dbReference>
<reference evidence="20" key="1">
    <citation type="journal article" date="2021" name="PeerJ">
        <title>Extensive microbial diversity within the chicken gut microbiome revealed by metagenomics and culture.</title>
        <authorList>
            <person name="Gilroy R."/>
            <person name="Ravi A."/>
            <person name="Getino M."/>
            <person name="Pursley I."/>
            <person name="Horton D.L."/>
            <person name="Alikhan N.F."/>
            <person name="Baker D."/>
            <person name="Gharbi K."/>
            <person name="Hall N."/>
            <person name="Watson M."/>
            <person name="Adriaenssens E.M."/>
            <person name="Foster-Nyarko E."/>
            <person name="Jarju S."/>
            <person name="Secka A."/>
            <person name="Antonio M."/>
            <person name="Oren A."/>
            <person name="Chaudhuri R.R."/>
            <person name="La Ragione R."/>
            <person name="Hildebrand F."/>
            <person name="Pallen M.J."/>
        </authorList>
    </citation>
    <scope>NUCLEOTIDE SEQUENCE</scope>
    <source>
        <strain evidence="20">CHK169-2315</strain>
    </source>
</reference>
<evidence type="ECO:0000256" key="10">
    <source>
        <dbReference type="ARBA" id="ARBA00022857"/>
    </source>
</evidence>
<organism evidence="20 21">
    <name type="scientific">Candidatus Pseudogracilibacillus intestinigallinarum</name>
    <dbReference type="NCBI Taxonomy" id="2838742"/>
    <lineage>
        <taxon>Bacteria</taxon>
        <taxon>Bacillati</taxon>
        <taxon>Bacillota</taxon>
        <taxon>Bacilli</taxon>
        <taxon>Bacillales</taxon>
        <taxon>Bacillaceae</taxon>
        <taxon>Pseudogracilibacillus</taxon>
    </lineage>
</organism>
<dbReference type="SUPFAM" id="SSF53597">
    <property type="entry name" value="Dihydrofolate reductase-like"/>
    <property type="match status" value="1"/>
</dbReference>
<keyword evidence="9 15" id="KW-0862">Zinc</keyword>
<evidence type="ECO:0000256" key="9">
    <source>
        <dbReference type="ARBA" id="ARBA00022833"/>
    </source>
</evidence>
<evidence type="ECO:0000256" key="8">
    <source>
        <dbReference type="ARBA" id="ARBA00022801"/>
    </source>
</evidence>
<dbReference type="PANTHER" id="PTHR38011:SF7">
    <property type="entry name" value="2,5-DIAMINO-6-RIBOSYLAMINO-4(3H)-PYRIMIDINONE 5'-PHOSPHATE REDUCTASE"/>
    <property type="match status" value="1"/>
</dbReference>
<comment type="pathway">
    <text evidence="3 15">Cofactor biosynthesis; riboflavin biosynthesis; 5-amino-6-(D-ribitylamino)uracil from GTP: step 3/4.</text>
</comment>
<evidence type="ECO:0000313" key="21">
    <source>
        <dbReference type="Proteomes" id="UP000823937"/>
    </source>
</evidence>
<dbReference type="Pfam" id="PF00383">
    <property type="entry name" value="dCMP_cyt_deam_1"/>
    <property type="match status" value="1"/>
</dbReference>
<comment type="similarity">
    <text evidence="4 15">In the N-terminal section; belongs to the cytidine and deoxycytidylate deaminase family.</text>
</comment>
<evidence type="ECO:0000256" key="2">
    <source>
        <dbReference type="ARBA" id="ARBA00004882"/>
    </source>
</evidence>
<evidence type="ECO:0000256" key="4">
    <source>
        <dbReference type="ARBA" id="ARBA00005259"/>
    </source>
</evidence>
<dbReference type="GO" id="GO:0008703">
    <property type="term" value="F:5-amino-6-(5-phosphoribosylamino)uracil reductase activity"/>
    <property type="evidence" value="ECO:0007669"/>
    <property type="project" value="UniProtKB-EC"/>
</dbReference>
<dbReference type="CDD" id="cd01284">
    <property type="entry name" value="Riboflavin_deaminase-reductase"/>
    <property type="match status" value="1"/>
</dbReference>
<comment type="caution">
    <text evidence="20">The sequence shown here is derived from an EMBL/GenBank/DDBJ whole genome shotgun (WGS) entry which is preliminary data.</text>
</comment>
<dbReference type="PROSITE" id="PS00903">
    <property type="entry name" value="CYT_DCMP_DEAMINASES_1"/>
    <property type="match status" value="1"/>
</dbReference>
<dbReference type="PANTHER" id="PTHR38011">
    <property type="entry name" value="DIHYDROFOLATE REDUCTASE FAMILY PROTEIN (AFU_ORTHOLOGUE AFUA_8G06820)"/>
    <property type="match status" value="1"/>
</dbReference>
<dbReference type="Proteomes" id="UP000823937">
    <property type="component" value="Unassembled WGS sequence"/>
</dbReference>
<dbReference type="EC" id="1.1.1.193" evidence="15"/>
<evidence type="ECO:0000256" key="17">
    <source>
        <dbReference type="PIRSR" id="PIRSR006769-2"/>
    </source>
</evidence>
<feature type="binding site" evidence="17">
    <location>
        <position position="207"/>
    </location>
    <ligand>
        <name>substrate</name>
    </ligand>
</feature>
<dbReference type="InterPro" id="IPR024072">
    <property type="entry name" value="DHFR-like_dom_sf"/>
</dbReference>
<dbReference type="Pfam" id="PF01872">
    <property type="entry name" value="RibD_C"/>
    <property type="match status" value="1"/>
</dbReference>
<feature type="binding site" evidence="18">
    <location>
        <position position="84"/>
    </location>
    <ligand>
        <name>Zn(2+)</name>
        <dbReference type="ChEBI" id="CHEBI:29105"/>
        <note>catalytic</note>
    </ligand>
</feature>
<feature type="binding site" evidence="17">
    <location>
        <position position="200"/>
    </location>
    <ligand>
        <name>NADP(+)</name>
        <dbReference type="ChEBI" id="CHEBI:58349"/>
    </ligand>
</feature>
<dbReference type="NCBIfam" id="TIGR00326">
    <property type="entry name" value="eubact_ribD"/>
    <property type="match status" value="1"/>
</dbReference>
<keyword evidence="7 15" id="KW-0479">Metal-binding</keyword>
<keyword evidence="6 15" id="KW-0686">Riboflavin biosynthesis</keyword>
<evidence type="ECO:0000256" key="3">
    <source>
        <dbReference type="ARBA" id="ARBA00004910"/>
    </source>
</evidence>
<dbReference type="EMBL" id="DXHX01000047">
    <property type="protein sequence ID" value="HIV74101.1"/>
    <property type="molecule type" value="Genomic_DNA"/>
</dbReference>
<feature type="binding site" evidence="17">
    <location>
        <begin position="293"/>
        <end position="299"/>
    </location>
    <ligand>
        <name>NADP(+)</name>
        <dbReference type="ChEBI" id="CHEBI:58349"/>
    </ligand>
</feature>
<dbReference type="NCBIfam" id="TIGR00227">
    <property type="entry name" value="ribD_Cterm"/>
    <property type="match status" value="1"/>
</dbReference>
<dbReference type="InterPro" id="IPR011549">
    <property type="entry name" value="RibD_C"/>
</dbReference>
<dbReference type="GO" id="GO:0050661">
    <property type="term" value="F:NADP binding"/>
    <property type="evidence" value="ECO:0007669"/>
    <property type="project" value="InterPro"/>
</dbReference>
<dbReference type="InterPro" id="IPR050765">
    <property type="entry name" value="Riboflavin_Biosynth_HTPR"/>
</dbReference>
<evidence type="ECO:0000256" key="11">
    <source>
        <dbReference type="ARBA" id="ARBA00023002"/>
    </source>
</evidence>
<keyword evidence="12" id="KW-0511">Multifunctional enzyme</keyword>
<dbReference type="PROSITE" id="PS51747">
    <property type="entry name" value="CYT_DCMP_DEAMINASES_2"/>
    <property type="match status" value="1"/>
</dbReference>
<evidence type="ECO:0000256" key="1">
    <source>
        <dbReference type="ARBA" id="ARBA00002151"/>
    </source>
</evidence>
<dbReference type="GO" id="GO:0009231">
    <property type="term" value="P:riboflavin biosynthetic process"/>
    <property type="evidence" value="ECO:0007669"/>
    <property type="project" value="UniProtKB-KW"/>
</dbReference>
<evidence type="ECO:0000256" key="6">
    <source>
        <dbReference type="ARBA" id="ARBA00022619"/>
    </source>
</evidence>
<reference evidence="20" key="2">
    <citation type="submission" date="2021-04" db="EMBL/GenBank/DDBJ databases">
        <authorList>
            <person name="Gilroy R."/>
        </authorList>
    </citation>
    <scope>NUCLEOTIDE SEQUENCE</scope>
    <source>
        <strain evidence="20">CHK169-2315</strain>
    </source>
</reference>
<feature type="binding site" evidence="18">
    <location>
        <position position="75"/>
    </location>
    <ligand>
        <name>Zn(2+)</name>
        <dbReference type="ChEBI" id="CHEBI:29105"/>
        <note>catalytic</note>
    </ligand>
</feature>
<dbReference type="InterPro" id="IPR004794">
    <property type="entry name" value="Eubact_RibD"/>
</dbReference>
<feature type="binding site" evidence="17">
    <location>
        <position position="170"/>
    </location>
    <ligand>
        <name>NADP(+)</name>
        <dbReference type="ChEBI" id="CHEBI:58349"/>
    </ligand>
</feature>
<feature type="binding site" evidence="17">
    <location>
        <position position="168"/>
    </location>
    <ligand>
        <name>substrate</name>
    </ligand>
</feature>
<keyword evidence="11 15" id="KW-0560">Oxidoreductase</keyword>
<dbReference type="SUPFAM" id="SSF53927">
    <property type="entry name" value="Cytidine deaminase-like"/>
    <property type="match status" value="1"/>
</dbReference>
<dbReference type="PIRSF" id="PIRSF006769">
    <property type="entry name" value="RibD"/>
    <property type="match status" value="1"/>
</dbReference>
<keyword evidence="10 15" id="KW-0521">NADP</keyword>
<feature type="domain" description="CMP/dCMP-type deaminase" evidence="19">
    <location>
        <begin position="1"/>
        <end position="123"/>
    </location>
</feature>
<sequence length="371" mass="39897">MENHTYMNIALSLARSTVGQTSPNPHVAAVIVKDGQLLGTGVHIKAGTPHAEVHAINHAKGATENATMYVTLEPCSHQGKTGPCTTKIIESGIKKVYIAMLDPNPLVAGKGVAKLREAGIKVVVGLGETEAKKLNEKYIHFMKTNTPFITIKAGISLDGKIATKTGDSKWITSIQSRQDAHQLRHEHDGILVGINTILQDNPLLTTRRPLGGRNPIRIILDTNLTIPLSAKVIQDKSSKTIIFTGKNISNDKKLAVEKLGVTVISQTEENLCLQSVLHHLGTLYIMSVLVEGGAQIHASFIEANAFQQIIAYVAPKVIGGKEAISFIGGNGTNDVISGKTLHFTEIKQIGPDIKIIATCNQEEEGVLCLQE</sequence>
<protein>
    <recommendedName>
        <fullName evidence="15">Riboflavin biosynthesis protein RibD</fullName>
    </recommendedName>
    <domain>
        <recommendedName>
            <fullName evidence="15">Diaminohydroxyphosphoribosylaminopyrimidine deaminase</fullName>
            <shortName evidence="15">DRAP deaminase</shortName>
            <ecNumber evidence="15">3.5.4.26</ecNumber>
        </recommendedName>
        <alternativeName>
            <fullName evidence="15">Riboflavin-specific deaminase</fullName>
        </alternativeName>
    </domain>
    <domain>
        <recommendedName>
            <fullName evidence="15">5-amino-6-(5-phosphoribosylamino)uracil reductase</fullName>
            <ecNumber evidence="15">1.1.1.193</ecNumber>
        </recommendedName>
        <alternativeName>
            <fullName evidence="15">HTP reductase</fullName>
        </alternativeName>
    </domain>
</protein>
<dbReference type="GO" id="GO:0008835">
    <property type="term" value="F:diaminohydroxyphosphoribosylaminopyrimidine deaminase activity"/>
    <property type="evidence" value="ECO:0007669"/>
    <property type="project" value="UniProtKB-EC"/>
</dbReference>
<dbReference type="GO" id="GO:0008270">
    <property type="term" value="F:zinc ion binding"/>
    <property type="evidence" value="ECO:0007669"/>
    <property type="project" value="InterPro"/>
</dbReference>
<gene>
    <name evidence="20" type="primary">ribD</name>
    <name evidence="20" type="ORF">H9895_03355</name>
</gene>
<accession>A0A9D1PKJ8</accession>
<feature type="binding site" evidence="17">
    <location>
        <position position="291"/>
    </location>
    <ligand>
        <name>substrate</name>
    </ligand>
</feature>
<comment type="catalytic activity">
    <reaction evidence="13 15">
        <text>5-amino-6-(5-phospho-D-ribitylamino)uracil + NADP(+) = 5-amino-6-(5-phospho-D-ribosylamino)uracil + NADPH + H(+)</text>
        <dbReference type="Rhea" id="RHEA:17845"/>
        <dbReference type="ChEBI" id="CHEBI:15378"/>
        <dbReference type="ChEBI" id="CHEBI:57783"/>
        <dbReference type="ChEBI" id="CHEBI:58349"/>
        <dbReference type="ChEBI" id="CHEBI:58421"/>
        <dbReference type="ChEBI" id="CHEBI:58453"/>
        <dbReference type="EC" id="1.1.1.193"/>
    </reaction>
</comment>
<evidence type="ECO:0000256" key="16">
    <source>
        <dbReference type="PIRSR" id="PIRSR006769-1"/>
    </source>
</evidence>
<feature type="binding site" evidence="17">
    <location>
        <position position="204"/>
    </location>
    <ligand>
        <name>substrate</name>
    </ligand>
</feature>
<feature type="binding site" evidence="17">
    <location>
        <position position="222"/>
    </location>
    <ligand>
        <name>NADP(+)</name>
        <dbReference type="ChEBI" id="CHEBI:58349"/>
    </ligand>
</feature>
<feature type="active site" description="Proton donor" evidence="16">
    <location>
        <position position="52"/>
    </location>
</feature>
<feature type="binding site" evidence="17">
    <location>
        <position position="184"/>
    </location>
    <ligand>
        <name>substrate</name>
    </ligand>
</feature>
<dbReference type="Gene3D" id="3.40.430.10">
    <property type="entry name" value="Dihydrofolate Reductase, subunit A"/>
    <property type="match status" value="1"/>
</dbReference>
<evidence type="ECO:0000256" key="14">
    <source>
        <dbReference type="ARBA" id="ARBA00049886"/>
    </source>
</evidence>
<evidence type="ECO:0000256" key="15">
    <source>
        <dbReference type="PIRNR" id="PIRNR006769"/>
    </source>
</evidence>
<evidence type="ECO:0000256" key="7">
    <source>
        <dbReference type="ARBA" id="ARBA00022723"/>
    </source>
</evidence>
<keyword evidence="8 15" id="KW-0378">Hydrolase</keyword>
<name>A0A9D1PKJ8_9BACI</name>
<dbReference type="AlphaFoldDB" id="A0A9D1PKJ8"/>
<dbReference type="InterPro" id="IPR016192">
    <property type="entry name" value="APOBEC/CMP_deaminase_Zn-bd"/>
</dbReference>
<proteinExistence type="inferred from homology"/>
<dbReference type="InterPro" id="IPR002734">
    <property type="entry name" value="RibDG_C"/>
</dbReference>
<comment type="catalytic activity">
    <reaction evidence="14 15">
        <text>2,5-diamino-6-hydroxy-4-(5-phosphoribosylamino)-pyrimidine + H2O + H(+) = 5-amino-6-(5-phospho-D-ribosylamino)uracil + NH4(+)</text>
        <dbReference type="Rhea" id="RHEA:21868"/>
        <dbReference type="ChEBI" id="CHEBI:15377"/>
        <dbReference type="ChEBI" id="CHEBI:15378"/>
        <dbReference type="ChEBI" id="CHEBI:28938"/>
        <dbReference type="ChEBI" id="CHEBI:58453"/>
        <dbReference type="ChEBI" id="CHEBI:58614"/>
        <dbReference type="EC" id="3.5.4.26"/>
    </reaction>
</comment>
<evidence type="ECO:0000259" key="19">
    <source>
        <dbReference type="PROSITE" id="PS51747"/>
    </source>
</evidence>
<evidence type="ECO:0000256" key="13">
    <source>
        <dbReference type="ARBA" id="ARBA00049861"/>
    </source>
</evidence>
<feature type="binding site" evidence="18">
    <location>
        <position position="50"/>
    </location>
    <ligand>
        <name>Zn(2+)</name>
        <dbReference type="ChEBI" id="CHEBI:29105"/>
        <note>catalytic</note>
    </ligand>
</feature>
<dbReference type="InterPro" id="IPR002125">
    <property type="entry name" value="CMP_dCMP_dom"/>
</dbReference>
<dbReference type="InterPro" id="IPR016193">
    <property type="entry name" value="Cytidine_deaminase-like"/>
</dbReference>
<feature type="binding site" evidence="17">
    <location>
        <position position="196"/>
    </location>
    <ligand>
        <name>NADP(+)</name>
        <dbReference type="ChEBI" id="CHEBI:58349"/>
    </ligand>
</feature>
<evidence type="ECO:0000256" key="5">
    <source>
        <dbReference type="ARBA" id="ARBA00007417"/>
    </source>
</evidence>
<dbReference type="Gene3D" id="3.40.140.10">
    <property type="entry name" value="Cytidine Deaminase, domain 2"/>
    <property type="match status" value="1"/>
</dbReference>
<comment type="similarity">
    <text evidence="5 15">In the C-terminal section; belongs to the HTP reductase family.</text>
</comment>
<evidence type="ECO:0000256" key="18">
    <source>
        <dbReference type="PIRSR" id="PIRSR006769-3"/>
    </source>
</evidence>
<evidence type="ECO:0000313" key="20">
    <source>
        <dbReference type="EMBL" id="HIV74101.1"/>
    </source>
</evidence>
<comment type="pathway">
    <text evidence="2 15">Cofactor biosynthesis; riboflavin biosynthesis; 5-amino-6-(D-ribitylamino)uracil from GTP: step 2/4.</text>
</comment>
<comment type="cofactor">
    <cofactor evidence="15 18">
        <name>Zn(2+)</name>
        <dbReference type="ChEBI" id="CHEBI:29105"/>
    </cofactor>
    <text evidence="15 18">Binds 1 zinc ion.</text>
</comment>